<dbReference type="CDD" id="cd09641">
    <property type="entry name" value="Cas3''_I"/>
    <property type="match status" value="1"/>
</dbReference>
<accession>A0AA42BA08</accession>
<dbReference type="EMBL" id="JAMSLR010000004">
    <property type="protein sequence ID" value="MCM8749102.1"/>
    <property type="molecule type" value="Genomic_DNA"/>
</dbReference>
<keyword evidence="6" id="KW-0378">Hydrolase</keyword>
<dbReference type="GO" id="GO:0004518">
    <property type="term" value="F:nuclease activity"/>
    <property type="evidence" value="ECO:0007669"/>
    <property type="project" value="UniProtKB-KW"/>
</dbReference>
<dbReference type="InterPro" id="IPR006483">
    <property type="entry name" value="CRISPR-assoc_Cas3_HD"/>
</dbReference>
<dbReference type="NCBIfam" id="TIGR01596">
    <property type="entry name" value="cas3_HD"/>
    <property type="match status" value="1"/>
</dbReference>
<dbReference type="Pfam" id="PF18019">
    <property type="entry name" value="Cas3_HD"/>
    <property type="match status" value="1"/>
</dbReference>
<evidence type="ECO:0000313" key="11">
    <source>
        <dbReference type="EMBL" id="MCM8749102.1"/>
    </source>
</evidence>
<comment type="similarity">
    <text evidence="2">In the central section; belongs to the CRISPR-associated helicase Cas3 family.</text>
</comment>
<dbReference type="PANTHER" id="PTHR47963">
    <property type="entry name" value="DEAD-BOX ATP-DEPENDENT RNA HELICASE 47, MITOCHONDRIAL"/>
    <property type="match status" value="1"/>
</dbReference>
<comment type="caution">
    <text evidence="11">The sequence shown here is derived from an EMBL/GenBank/DDBJ whole genome shotgun (WGS) entry which is preliminary data.</text>
</comment>
<dbReference type="PANTHER" id="PTHR47963:SF9">
    <property type="entry name" value="CRISPR-ASSOCIATED ENDONUCLEASE_HELICASE CAS3"/>
    <property type="match status" value="1"/>
</dbReference>
<dbReference type="Proteomes" id="UP001165306">
    <property type="component" value="Unassembled WGS sequence"/>
</dbReference>
<evidence type="ECO:0000256" key="7">
    <source>
        <dbReference type="ARBA" id="ARBA00022806"/>
    </source>
</evidence>
<evidence type="ECO:0000256" key="5">
    <source>
        <dbReference type="ARBA" id="ARBA00022741"/>
    </source>
</evidence>
<proteinExistence type="inferred from homology"/>
<dbReference type="Gene3D" id="3.40.50.300">
    <property type="entry name" value="P-loop containing nucleotide triphosphate hydrolases"/>
    <property type="match status" value="2"/>
</dbReference>
<keyword evidence="3" id="KW-0540">Nuclease</keyword>
<keyword evidence="4" id="KW-0479">Metal-binding</keyword>
<dbReference type="AlphaFoldDB" id="A0AA42BA08"/>
<keyword evidence="5" id="KW-0547">Nucleotide-binding</keyword>
<keyword evidence="9" id="KW-0051">Antiviral defense</keyword>
<dbReference type="RefSeq" id="WP_284056881.1">
    <property type="nucleotide sequence ID" value="NZ_JAMSLR010000004.1"/>
</dbReference>
<evidence type="ECO:0000256" key="9">
    <source>
        <dbReference type="ARBA" id="ARBA00023118"/>
    </source>
</evidence>
<evidence type="ECO:0000256" key="3">
    <source>
        <dbReference type="ARBA" id="ARBA00022722"/>
    </source>
</evidence>
<dbReference type="InterPro" id="IPR054712">
    <property type="entry name" value="Cas3-like_dom"/>
</dbReference>
<feature type="domain" description="HD Cas3-type" evidence="10">
    <location>
        <begin position="17"/>
        <end position="217"/>
    </location>
</feature>
<organism evidence="11 12">
    <name type="scientific">Thermalbibacter longus</name>
    <dbReference type="NCBI Taxonomy" id="2951981"/>
    <lineage>
        <taxon>Bacteria</taxon>
        <taxon>Pseudomonadati</taxon>
        <taxon>Thermomicrobiota</taxon>
        <taxon>Thermomicrobia</taxon>
        <taxon>Thermomicrobiales</taxon>
        <taxon>Thermomicrobiaceae</taxon>
        <taxon>Thermalbibacter</taxon>
    </lineage>
</organism>
<reference evidence="11" key="1">
    <citation type="submission" date="2022-06" db="EMBL/GenBank/DDBJ databases">
        <title>CFH 74404 Thermomicrobiaceae sp.</title>
        <authorList>
            <person name="Ming H."/>
            <person name="Li W.-J."/>
            <person name="Zhao Z."/>
        </authorList>
    </citation>
    <scope>NUCLEOTIDE SEQUENCE</scope>
    <source>
        <strain evidence="11">CFH 74404</strain>
    </source>
</reference>
<dbReference type="InterPro" id="IPR027417">
    <property type="entry name" value="P-loop_NTPase"/>
</dbReference>
<dbReference type="NCBIfam" id="TIGR01587">
    <property type="entry name" value="cas3_core"/>
    <property type="match status" value="1"/>
</dbReference>
<dbReference type="SUPFAM" id="SSF52540">
    <property type="entry name" value="P-loop containing nucleoside triphosphate hydrolases"/>
    <property type="match status" value="1"/>
</dbReference>
<evidence type="ECO:0000256" key="2">
    <source>
        <dbReference type="ARBA" id="ARBA00009046"/>
    </source>
</evidence>
<gene>
    <name evidence="11" type="primary">cas3</name>
    <name evidence="11" type="ORF">NET02_08095</name>
</gene>
<evidence type="ECO:0000256" key="4">
    <source>
        <dbReference type="ARBA" id="ARBA00022723"/>
    </source>
</evidence>
<comment type="similarity">
    <text evidence="1">In the N-terminal section; belongs to the CRISPR-associated nuclease Cas3-HD family.</text>
</comment>
<keyword evidence="8" id="KW-0067">ATP-binding</keyword>
<dbReference type="Gene3D" id="1.10.3210.30">
    <property type="match status" value="1"/>
</dbReference>
<dbReference type="GO" id="GO:0003724">
    <property type="term" value="F:RNA helicase activity"/>
    <property type="evidence" value="ECO:0007669"/>
    <property type="project" value="TreeGrafter"/>
</dbReference>
<dbReference type="InterPro" id="IPR006474">
    <property type="entry name" value="Helicase_Cas3_CRISPR-ass_core"/>
</dbReference>
<dbReference type="GO" id="GO:0016787">
    <property type="term" value="F:hydrolase activity"/>
    <property type="evidence" value="ECO:0007669"/>
    <property type="project" value="UniProtKB-KW"/>
</dbReference>
<evidence type="ECO:0000256" key="1">
    <source>
        <dbReference type="ARBA" id="ARBA00006847"/>
    </source>
</evidence>
<dbReference type="CDD" id="cd17930">
    <property type="entry name" value="DEXHc_cas3"/>
    <property type="match status" value="1"/>
</dbReference>
<evidence type="ECO:0000259" key="10">
    <source>
        <dbReference type="PROSITE" id="PS51643"/>
    </source>
</evidence>
<evidence type="ECO:0000256" key="6">
    <source>
        <dbReference type="ARBA" id="ARBA00022801"/>
    </source>
</evidence>
<dbReference type="InterPro" id="IPR041372">
    <property type="entry name" value="Cas3_C"/>
</dbReference>
<dbReference type="GO" id="GO:0051607">
    <property type="term" value="P:defense response to virus"/>
    <property type="evidence" value="ECO:0007669"/>
    <property type="project" value="UniProtKB-KW"/>
</dbReference>
<keyword evidence="12" id="KW-1185">Reference proteome</keyword>
<dbReference type="GO" id="GO:0046872">
    <property type="term" value="F:metal ion binding"/>
    <property type="evidence" value="ECO:0007669"/>
    <property type="project" value="UniProtKB-KW"/>
</dbReference>
<name>A0AA42BA08_9BACT</name>
<dbReference type="PROSITE" id="PS51643">
    <property type="entry name" value="HD_CAS3"/>
    <property type="match status" value="1"/>
</dbReference>
<evidence type="ECO:0000256" key="8">
    <source>
        <dbReference type="ARBA" id="ARBA00022840"/>
    </source>
</evidence>
<dbReference type="InterPro" id="IPR050547">
    <property type="entry name" value="DEAD_box_RNA_helicases"/>
</dbReference>
<dbReference type="InterPro" id="IPR038257">
    <property type="entry name" value="CRISPR-assoc_Cas3_HD_sf"/>
</dbReference>
<keyword evidence="7" id="KW-0347">Helicase</keyword>
<protein>
    <submittedName>
        <fullName evidence="11">CRISPR-associated helicase Cas3</fullName>
    </submittedName>
</protein>
<sequence>MDDHILTLWAKLPREPDRHTYHPLICHLIDVACVTEALWELGLTSGARQLLAHALGLREDEARCWLAFWAGLHDVGKAFPGFQIREQGSPIERAATRQVLAAGFPRGMPTVQPAPHGTVTACVLKSLLVEEFAHSPDLARAVAYAVGGHHGAFPTATDVLNVDPQVPSAGPWADARRQLAEPLAAVTGVSAISPPAGTLPTASATLLAGLVSVADWIGSIESPHFPHAAELGAQSRIDPAEYVAAARRQARQALDAIDWRAPPRQPPAGFAALFPGISEPNELQRLVDALADRLGDTHPALVVIEAPTGEGKTEAAWLLADRWAIAGAQRGVYVAMPTQATSDGLFGRVRTFLEHRYGATDDRSRVALQLLHGHASLSAEFAALRGQAGGLPEPNVGDETRPVGGAGAVIAGEWFTHRKRGLLAPFGVGTVDQALLGVLRVRHVFVRLFGLAARTVVIDEAHAYDTYMSTLLERLLEWLGALGTSVVVLSATLPSERRRRLAQAYARGLTGLHEPPAVPEAPYPRVTWVTATEAGAEHVAASSTGSRTIELEWISATSQDGDPAEILADRLRAALTGGGCAAVVCNTVRQAQDLYRALQPHFPGLADDGLPELDLLHARFRFLDRRERERRVLKRFGKPGGTVALPDGTVTPVRRPHRAVLVATQVIEQSLDLDFDLMGTYVAPVDLVLQRAGRLHRHRRTERPLRLTEPRLWLLAPELDEHGIPRFGSGTEWIYDRHLLLRTWLALRTRERIVVPDDVEGLIGLVYDERDWPGELSPGLRAELARTRAELDAQLAADENEAAKRWLRRPSHRGGLWELTRDLKEEDAPDFHASHQALTRLAEPSLTVVLLYGSPEFPRLEPGDEEALDLRLKPDLDRTRSLLERSVVVTGRRNVSLLQRETAVPTGWQQSPLLRNARPLFLDERGQCALDGGRWVARLDPELGLVIDAKEGTGAEL</sequence>
<dbReference type="Pfam" id="PF18395">
    <property type="entry name" value="Cas3_C"/>
    <property type="match status" value="1"/>
</dbReference>
<evidence type="ECO:0000313" key="12">
    <source>
        <dbReference type="Proteomes" id="UP001165306"/>
    </source>
</evidence>
<dbReference type="GO" id="GO:0003723">
    <property type="term" value="F:RNA binding"/>
    <property type="evidence" value="ECO:0007669"/>
    <property type="project" value="TreeGrafter"/>
</dbReference>
<dbReference type="Pfam" id="PF22590">
    <property type="entry name" value="Cas3-like_C_2"/>
    <property type="match status" value="1"/>
</dbReference>
<dbReference type="GO" id="GO:0005524">
    <property type="term" value="F:ATP binding"/>
    <property type="evidence" value="ECO:0007669"/>
    <property type="project" value="UniProtKB-KW"/>
</dbReference>